<evidence type="ECO:0000313" key="8">
    <source>
        <dbReference type="EMBL" id="KAJ4775522.1"/>
    </source>
</evidence>
<dbReference type="InterPro" id="IPR025830">
    <property type="entry name" value="DNA_bnd_dom_ovate"/>
</dbReference>
<dbReference type="PROSITE" id="PS51754">
    <property type="entry name" value="OVATE"/>
    <property type="match status" value="1"/>
</dbReference>
<evidence type="ECO:0000259" key="7">
    <source>
        <dbReference type="PROSITE" id="PS51754"/>
    </source>
</evidence>
<protein>
    <recommendedName>
        <fullName evidence="6">Transcription repressor</fullName>
    </recommendedName>
    <alternativeName>
        <fullName evidence="6">Ovate family protein</fullName>
    </alternativeName>
</protein>
<evidence type="ECO:0000313" key="9">
    <source>
        <dbReference type="Proteomes" id="UP001140206"/>
    </source>
</evidence>
<evidence type="ECO:0000256" key="1">
    <source>
        <dbReference type="ARBA" id="ARBA00004123"/>
    </source>
</evidence>
<keyword evidence="4 6" id="KW-0804">Transcription</keyword>
<evidence type="ECO:0000256" key="3">
    <source>
        <dbReference type="ARBA" id="ARBA00023015"/>
    </source>
</evidence>
<dbReference type="GO" id="GO:0005634">
    <property type="term" value="C:nucleus"/>
    <property type="evidence" value="ECO:0007669"/>
    <property type="project" value="UniProtKB-SubCell"/>
</dbReference>
<comment type="caution">
    <text evidence="8">The sequence shown here is derived from an EMBL/GenBank/DDBJ whole genome shotgun (WGS) entry which is preliminary data.</text>
</comment>
<gene>
    <name evidence="8" type="ORF">LUZ62_059779</name>
</gene>
<keyword evidence="5 6" id="KW-0539">Nucleus</keyword>
<organism evidence="8 9">
    <name type="scientific">Rhynchospora pubera</name>
    <dbReference type="NCBI Taxonomy" id="906938"/>
    <lineage>
        <taxon>Eukaryota</taxon>
        <taxon>Viridiplantae</taxon>
        <taxon>Streptophyta</taxon>
        <taxon>Embryophyta</taxon>
        <taxon>Tracheophyta</taxon>
        <taxon>Spermatophyta</taxon>
        <taxon>Magnoliopsida</taxon>
        <taxon>Liliopsida</taxon>
        <taxon>Poales</taxon>
        <taxon>Cyperaceae</taxon>
        <taxon>Cyperoideae</taxon>
        <taxon>Rhynchosporeae</taxon>
        <taxon>Rhynchospora</taxon>
    </lineage>
</organism>
<sequence>MGENRFGLSCMKIPNSWLYKLREMTKPKRIKNGSKISENAVENIPNLPRLKISPPSLPNLENYIPKRASQYIPTKERLDMLSKFSTQQNKLEPKSKPIGPVSFDIKSKQTSTKINLKPILTKPRKSVRKIKVRSIWPRCNPVDKKRRWLSESSLVEMSSSNPEKDFTESMVKMIVEKNIVRLKDLDELLVCYLYLNAREHHEVILKVYDKIWLILFKASYID</sequence>
<evidence type="ECO:0000256" key="5">
    <source>
        <dbReference type="ARBA" id="ARBA00023242"/>
    </source>
</evidence>
<evidence type="ECO:0000256" key="4">
    <source>
        <dbReference type="ARBA" id="ARBA00023163"/>
    </source>
</evidence>
<keyword evidence="2 6" id="KW-0678">Repressor</keyword>
<reference evidence="8" key="1">
    <citation type="submission" date="2022-08" db="EMBL/GenBank/DDBJ databases">
        <authorList>
            <person name="Marques A."/>
        </authorList>
    </citation>
    <scope>NUCLEOTIDE SEQUENCE</scope>
    <source>
        <strain evidence="8">RhyPub2mFocal</strain>
        <tissue evidence="8">Leaves</tissue>
    </source>
</reference>
<proteinExistence type="predicted"/>
<feature type="domain" description="OVATE" evidence="7">
    <location>
        <begin position="155"/>
        <end position="214"/>
    </location>
</feature>
<comment type="subcellular location">
    <subcellularLocation>
        <location evidence="1 6">Nucleus</location>
    </subcellularLocation>
</comment>
<dbReference type="NCBIfam" id="TIGR01568">
    <property type="entry name" value="A_thal_3678"/>
    <property type="match status" value="1"/>
</dbReference>
<name>A0AAV8E338_9POAL</name>
<dbReference type="InterPro" id="IPR038933">
    <property type="entry name" value="Ovate"/>
</dbReference>
<dbReference type="AlphaFoldDB" id="A0AAV8E338"/>
<dbReference type="EMBL" id="JAMFTS010000003">
    <property type="protein sequence ID" value="KAJ4775522.1"/>
    <property type="molecule type" value="Genomic_DNA"/>
</dbReference>
<evidence type="ECO:0000256" key="2">
    <source>
        <dbReference type="ARBA" id="ARBA00022491"/>
    </source>
</evidence>
<keyword evidence="9" id="KW-1185">Reference proteome</keyword>
<dbReference type="Pfam" id="PF04844">
    <property type="entry name" value="Ovate"/>
    <property type="match status" value="1"/>
</dbReference>
<dbReference type="GO" id="GO:0003677">
    <property type="term" value="F:DNA binding"/>
    <property type="evidence" value="ECO:0007669"/>
    <property type="project" value="InterPro"/>
</dbReference>
<comment type="function">
    <text evidence="6">Transcriptional repressor that regulates multiple aspects of plant growth and development.</text>
</comment>
<dbReference type="InterPro" id="IPR006458">
    <property type="entry name" value="Ovate_C"/>
</dbReference>
<dbReference type="PANTHER" id="PTHR33057">
    <property type="entry name" value="TRANSCRIPTION REPRESSOR OFP7-RELATED"/>
    <property type="match status" value="1"/>
</dbReference>
<dbReference type="GO" id="GO:0045892">
    <property type="term" value="P:negative regulation of DNA-templated transcription"/>
    <property type="evidence" value="ECO:0007669"/>
    <property type="project" value="UniProtKB-UniRule"/>
</dbReference>
<keyword evidence="3 6" id="KW-0805">Transcription regulation</keyword>
<dbReference type="Proteomes" id="UP001140206">
    <property type="component" value="Chromosome 3"/>
</dbReference>
<accession>A0AAV8E338</accession>
<evidence type="ECO:0000256" key="6">
    <source>
        <dbReference type="RuleBase" id="RU367028"/>
    </source>
</evidence>
<dbReference type="Pfam" id="PF13724">
    <property type="entry name" value="DNA_binding_2"/>
    <property type="match status" value="1"/>
</dbReference>
<dbReference type="PANTHER" id="PTHR33057:SF151">
    <property type="entry name" value="TRANSCRIPTION REPRESSOR OFP1"/>
    <property type="match status" value="1"/>
</dbReference>